<feature type="coiled-coil region" evidence="1">
    <location>
        <begin position="62"/>
        <end position="137"/>
    </location>
</feature>
<sequence length="518" mass="54858">MKVAPGGRAGTLMLVASAVLAAGAICVLLLTSDDRALRLGLLAALWAAMLAGVLAARYRTHAVQAEEVAEQAQDSVERAQEVYEQELEREVTARKQHELEFELAKRKELEDASRAELDRLRSEVEALQQTLRQLLDGEVLYERIALTAQATRMRAGGDDVRYLEQGGMDAYDELGLEALANSMDGARHGAAYRDNAGTDSDHDGARQRSPAPARAGHANGVRPGQPQEASTETFARVIEYSDASHGGSANSSAGGFQSAPYNGHSSSYNGHAARGGSGTPAAHNNGHSANEPHNPAPPRGSHHARPEDSPATGGPSGEASSWFTPPTGPGPTHGTGRPQGQSPGRPQGQSSGRPQGQSSGRPDGQPDAGPAAGPTGRHTAGHGSHVAEHEPRTWQQWGADDSDPPRHGHGGAHGAHSAVRAGQHDRPEHEHRSGHERPAEHGLHSRHDRVAGDATHDRLVGEDRTGGQWPAADDRRARGAHEADEPDDTGTHAEGRPVSELLASYGGGVEPRRRRRRE</sequence>
<feature type="region of interest" description="Disordered" evidence="2">
    <location>
        <begin position="243"/>
        <end position="518"/>
    </location>
</feature>
<evidence type="ECO:0000313" key="5">
    <source>
        <dbReference type="EMBL" id="SNR62047.1"/>
    </source>
</evidence>
<keyword evidence="3" id="KW-1133">Transmembrane helix</keyword>
<keyword evidence="6" id="KW-1185">Reference proteome</keyword>
<accession>A0A238XSZ9</accession>
<dbReference type="Pfam" id="PF20570">
    <property type="entry name" value="DUF6779"/>
    <property type="match status" value="1"/>
</dbReference>
<gene>
    <name evidence="5" type="ORF">SAMN06265360_11270</name>
</gene>
<keyword evidence="3" id="KW-0812">Transmembrane</keyword>
<evidence type="ECO:0000313" key="6">
    <source>
        <dbReference type="Proteomes" id="UP000198348"/>
    </source>
</evidence>
<feature type="domain" description="DUF6779" evidence="4">
    <location>
        <begin position="37"/>
        <end position="152"/>
    </location>
</feature>
<protein>
    <recommendedName>
        <fullName evidence="4">DUF6779 domain-containing protein</fullName>
    </recommendedName>
</protein>
<proteinExistence type="predicted"/>
<feature type="compositionally biased region" description="Low complexity" evidence="2">
    <location>
        <begin position="243"/>
        <end position="259"/>
    </location>
</feature>
<dbReference type="AlphaFoldDB" id="A0A238XSZ9"/>
<dbReference type="OrthoDB" id="4774085at2"/>
<feature type="region of interest" description="Disordered" evidence="2">
    <location>
        <begin position="190"/>
        <end position="230"/>
    </location>
</feature>
<feature type="transmembrane region" description="Helical" evidence="3">
    <location>
        <begin position="12"/>
        <end position="30"/>
    </location>
</feature>
<organism evidence="5 6">
    <name type="scientific">Haloechinothrix alba</name>
    <dbReference type="NCBI Taxonomy" id="664784"/>
    <lineage>
        <taxon>Bacteria</taxon>
        <taxon>Bacillati</taxon>
        <taxon>Actinomycetota</taxon>
        <taxon>Actinomycetes</taxon>
        <taxon>Pseudonocardiales</taxon>
        <taxon>Pseudonocardiaceae</taxon>
        <taxon>Haloechinothrix</taxon>
    </lineage>
</organism>
<evidence type="ECO:0000256" key="3">
    <source>
        <dbReference type="SAM" id="Phobius"/>
    </source>
</evidence>
<reference evidence="6" key="1">
    <citation type="submission" date="2017-06" db="EMBL/GenBank/DDBJ databases">
        <authorList>
            <person name="Varghese N."/>
            <person name="Submissions S."/>
        </authorList>
    </citation>
    <scope>NUCLEOTIDE SEQUENCE [LARGE SCALE GENOMIC DNA]</scope>
    <source>
        <strain evidence="6">DSM 45207</strain>
    </source>
</reference>
<dbReference type="InterPro" id="IPR046706">
    <property type="entry name" value="DUF6779"/>
</dbReference>
<evidence type="ECO:0000256" key="1">
    <source>
        <dbReference type="SAM" id="Coils"/>
    </source>
</evidence>
<keyword evidence="1" id="KW-0175">Coiled coil</keyword>
<feature type="compositionally biased region" description="Basic and acidic residues" evidence="2">
    <location>
        <begin position="472"/>
        <end position="497"/>
    </location>
</feature>
<keyword evidence="3" id="KW-0472">Membrane</keyword>
<dbReference type="Proteomes" id="UP000198348">
    <property type="component" value="Unassembled WGS sequence"/>
</dbReference>
<feature type="transmembrane region" description="Helical" evidence="3">
    <location>
        <begin position="36"/>
        <end position="56"/>
    </location>
</feature>
<feature type="compositionally biased region" description="Low complexity" evidence="2">
    <location>
        <begin position="330"/>
        <end position="362"/>
    </location>
</feature>
<dbReference type="RefSeq" id="WP_089301862.1">
    <property type="nucleotide sequence ID" value="NZ_FZNW01000012.1"/>
</dbReference>
<evidence type="ECO:0000256" key="2">
    <source>
        <dbReference type="SAM" id="MobiDB-lite"/>
    </source>
</evidence>
<evidence type="ECO:0000259" key="4">
    <source>
        <dbReference type="Pfam" id="PF20570"/>
    </source>
</evidence>
<feature type="compositionally biased region" description="Basic and acidic residues" evidence="2">
    <location>
        <begin position="422"/>
        <end position="465"/>
    </location>
</feature>
<name>A0A238XSZ9_9PSEU</name>
<dbReference type="EMBL" id="FZNW01000012">
    <property type="protein sequence ID" value="SNR62047.1"/>
    <property type="molecule type" value="Genomic_DNA"/>
</dbReference>